<reference evidence="8" key="1">
    <citation type="journal article" date="2016" name="Stand. Genomic Sci.">
        <title>Complete genome sequence of Methanospirillum hungatei type strain JF1.</title>
        <authorList>
            <person name="Gunsalus R.P."/>
            <person name="Cook L.E."/>
            <person name="Crable B."/>
            <person name="Rohlin L."/>
            <person name="McDonald E."/>
            <person name="Mouttaki H."/>
            <person name="Sieber J.R."/>
            <person name="Poweleit N."/>
            <person name="Zhou H."/>
            <person name="Lapidus A.L."/>
            <person name="Daligault H.E."/>
            <person name="Land M."/>
            <person name="Gilna P."/>
            <person name="Ivanova N."/>
            <person name="Kyrpides N."/>
            <person name="Culley D.E."/>
            <person name="McInerney M.J."/>
        </authorList>
    </citation>
    <scope>NUCLEOTIDE SEQUENCE [LARGE SCALE GENOMIC DNA]</scope>
    <source>
        <strain evidence="8">ATCC 27890 / DSM 864 / NBRC 100397 / JF-1</strain>
    </source>
</reference>
<keyword evidence="2 6" id="KW-0819">tRNA processing</keyword>
<dbReference type="InterPro" id="IPR016195">
    <property type="entry name" value="Pol/histidinol_Pase-like"/>
</dbReference>
<evidence type="ECO:0000256" key="3">
    <source>
        <dbReference type="ARBA" id="ARBA00022722"/>
    </source>
</evidence>
<dbReference type="EMBL" id="CP000254">
    <property type="protein sequence ID" value="ABD41985.1"/>
    <property type="molecule type" value="Genomic_DNA"/>
</dbReference>
<organism evidence="7 8">
    <name type="scientific">Methanospirillum hungatei JF-1 (strain ATCC 27890 / DSM 864 / NBRC 100397 / JF-1)</name>
    <dbReference type="NCBI Taxonomy" id="323259"/>
    <lineage>
        <taxon>Archaea</taxon>
        <taxon>Methanobacteriati</taxon>
        <taxon>Methanobacteriota</taxon>
        <taxon>Stenosarchaea group</taxon>
        <taxon>Methanomicrobia</taxon>
        <taxon>Methanomicrobiales</taxon>
        <taxon>Methanospirillaceae</taxon>
        <taxon>Methanospirillum</taxon>
    </lineage>
</organism>
<comment type="subcellular location">
    <subcellularLocation>
        <location evidence="6">Cytoplasm</location>
    </subcellularLocation>
</comment>
<dbReference type="RefSeq" id="WP_011449243.1">
    <property type="nucleotide sequence ID" value="NC_007796.1"/>
</dbReference>
<evidence type="ECO:0000256" key="6">
    <source>
        <dbReference type="HAMAP-Rule" id="MF_00756"/>
    </source>
</evidence>
<dbReference type="KEGG" id="mhu:Mhun_2280"/>
<comment type="similarity">
    <text evidence="6">Belongs to the eukaryotic/archaeal RNase P protein component 3 family.</text>
</comment>
<comment type="function">
    <text evidence="6">Part of ribonuclease P, a protein complex that generates mature tRNA molecules by cleaving their 5'-ends.</text>
</comment>
<dbReference type="GeneID" id="3925115"/>
<dbReference type="Gene3D" id="3.20.20.140">
    <property type="entry name" value="Metal-dependent hydrolases"/>
    <property type="match status" value="1"/>
</dbReference>
<accession>Q2FT54</accession>
<dbReference type="STRING" id="323259.Mhun_2280"/>
<evidence type="ECO:0000313" key="8">
    <source>
        <dbReference type="Proteomes" id="UP000001941"/>
    </source>
</evidence>
<dbReference type="GO" id="GO:0004526">
    <property type="term" value="F:ribonuclease P activity"/>
    <property type="evidence" value="ECO:0007669"/>
    <property type="project" value="UniProtKB-UniRule"/>
</dbReference>
<gene>
    <name evidence="6" type="primary">rnp3</name>
    <name evidence="7" type="ordered locus">Mhun_2280</name>
</gene>
<dbReference type="HOGENOM" id="CLU_074509_1_0_2"/>
<dbReference type="Proteomes" id="UP000001941">
    <property type="component" value="Chromosome"/>
</dbReference>
<proteinExistence type="inferred from homology"/>
<name>Q2FT54_METHJ</name>
<comment type="catalytic activity">
    <reaction evidence="6">
        <text>Endonucleolytic cleavage of RNA, removing 5'-extranucleotides from tRNA precursor.</text>
        <dbReference type="EC" id="3.1.26.5"/>
    </reaction>
</comment>
<evidence type="ECO:0000256" key="1">
    <source>
        <dbReference type="ARBA" id="ARBA00022490"/>
    </source>
</evidence>
<sequence>MHVFDGCVFPYPSGTVSIARYARELSSLGFSGCVAASMAPVNRIYDIPVWTARYLTEVPARLLSREAGRSVQVNDLVYVQAGDAGYNRNILTTQGVHVMTNLHTTPKDGFDRYCAQLAAEREIGVDLSVRPLIELRDGARQKVIRRYEEIFTLQNRYEFPIVLSSHASDITHLKSPREMIRLFSLVWKDENLLWESLESICRIKNRTGPVVEI</sequence>
<dbReference type="EnsemblBacteria" id="ABD41985">
    <property type="protein sequence ID" value="ABD41985"/>
    <property type="gene ID" value="Mhun_2280"/>
</dbReference>
<dbReference type="eggNOG" id="arCOG00307">
    <property type="taxonomic scope" value="Archaea"/>
</dbReference>
<evidence type="ECO:0000313" key="7">
    <source>
        <dbReference type="EMBL" id="ABD41985.1"/>
    </source>
</evidence>
<dbReference type="GO" id="GO:0030677">
    <property type="term" value="C:ribonuclease P complex"/>
    <property type="evidence" value="ECO:0007669"/>
    <property type="project" value="UniProtKB-UniRule"/>
</dbReference>
<keyword evidence="8" id="KW-1185">Reference proteome</keyword>
<dbReference type="GO" id="GO:0005737">
    <property type="term" value="C:cytoplasm"/>
    <property type="evidence" value="ECO:0007669"/>
    <property type="project" value="UniProtKB-SubCell"/>
</dbReference>
<keyword evidence="4 6" id="KW-0255">Endonuclease</keyword>
<evidence type="ECO:0000256" key="4">
    <source>
        <dbReference type="ARBA" id="ARBA00022759"/>
    </source>
</evidence>
<keyword evidence="5 6" id="KW-0378">Hydrolase</keyword>
<keyword evidence="3 6" id="KW-0540">Nuclease</keyword>
<dbReference type="EC" id="3.1.26.5" evidence="6"/>
<dbReference type="OrthoDB" id="85765at2157"/>
<comment type="subunit">
    <text evidence="6">Consists of a catalytic RNA component and at least 4-5 protein subunits.</text>
</comment>
<dbReference type="SUPFAM" id="SSF89550">
    <property type="entry name" value="PHP domain-like"/>
    <property type="match status" value="1"/>
</dbReference>
<protein>
    <recommendedName>
        <fullName evidence="6">Ribonuclease P protein component 3</fullName>
        <shortName evidence="6">RNase P component 3</shortName>
        <ecNumber evidence="6">3.1.26.5</ecNumber>
    </recommendedName>
    <alternativeName>
        <fullName evidence="6">Rpp30</fullName>
    </alternativeName>
</protein>
<dbReference type="InterPro" id="IPR002738">
    <property type="entry name" value="RNase_P_p30"/>
</dbReference>
<dbReference type="InParanoid" id="Q2FT54"/>
<dbReference type="Pfam" id="PF01876">
    <property type="entry name" value="RNase_P_p30"/>
    <property type="match status" value="1"/>
</dbReference>
<evidence type="ECO:0000256" key="5">
    <source>
        <dbReference type="ARBA" id="ARBA00022801"/>
    </source>
</evidence>
<dbReference type="AlphaFoldDB" id="Q2FT54"/>
<dbReference type="GO" id="GO:0001682">
    <property type="term" value="P:tRNA 5'-leader removal"/>
    <property type="evidence" value="ECO:0007669"/>
    <property type="project" value="UniProtKB-UniRule"/>
</dbReference>
<dbReference type="HAMAP" id="MF_00756">
    <property type="entry name" value="RNase_P_3"/>
    <property type="match status" value="1"/>
</dbReference>
<evidence type="ECO:0000256" key="2">
    <source>
        <dbReference type="ARBA" id="ARBA00022694"/>
    </source>
</evidence>
<keyword evidence="1 6" id="KW-0963">Cytoplasm</keyword>
<dbReference type="InterPro" id="IPR023539">
    <property type="entry name" value="RNase_P_comp-3_arc"/>
</dbReference>